<feature type="region of interest" description="Disordered" evidence="1">
    <location>
        <begin position="35"/>
        <end position="60"/>
    </location>
</feature>
<sequence length="196" mass="21010">MKCQLLQGLFLAFMLGQAVAMIMVNTGGVHDTNKFSSESTAPASAPATTTASGTTTTTTGGITPADISSLLSILGPLLTSLNALPSTGLSATPFNIQSPAPFGWPGTTRFGGGLGGGSSLTPNLFAPSTSNLRDITDLVTTIYTVNNNNNARFNQVLPQYNPYEYREYYTPPVVQYTPQKFLYDQTMFPNYQLNFR</sequence>
<dbReference type="KEGG" id="mde:109614463"/>
<feature type="signal peptide" evidence="2">
    <location>
        <begin position="1"/>
        <end position="20"/>
    </location>
</feature>
<protein>
    <submittedName>
        <fullName evidence="4">Uncharacterized protein LOC109614463</fullName>
    </submittedName>
</protein>
<evidence type="ECO:0000256" key="2">
    <source>
        <dbReference type="SAM" id="SignalP"/>
    </source>
</evidence>
<name>A0A9J7DK92_MUSDO</name>
<dbReference type="RefSeq" id="XP_019895538.1">
    <property type="nucleotide sequence ID" value="XM_020039979.2"/>
</dbReference>
<evidence type="ECO:0000313" key="3">
    <source>
        <dbReference type="Proteomes" id="UP001652621"/>
    </source>
</evidence>
<keyword evidence="2" id="KW-0732">Signal</keyword>
<reference evidence="4" key="1">
    <citation type="submission" date="2025-08" db="UniProtKB">
        <authorList>
            <consortium name="RefSeq"/>
        </authorList>
    </citation>
    <scope>IDENTIFICATION</scope>
    <source>
        <strain evidence="4">Aabys</strain>
        <tissue evidence="4">Whole body</tissue>
    </source>
</reference>
<proteinExistence type="predicted"/>
<gene>
    <name evidence="4" type="primary">LOC109614463</name>
</gene>
<evidence type="ECO:0000256" key="1">
    <source>
        <dbReference type="SAM" id="MobiDB-lite"/>
    </source>
</evidence>
<dbReference type="AlphaFoldDB" id="A0A9J7DK92"/>
<dbReference type="GeneID" id="109614463"/>
<feature type="chain" id="PRO_5039919737" evidence="2">
    <location>
        <begin position="21"/>
        <end position="196"/>
    </location>
</feature>
<dbReference type="Proteomes" id="UP001652621">
    <property type="component" value="Unplaced"/>
</dbReference>
<feature type="compositionally biased region" description="Low complexity" evidence="1">
    <location>
        <begin position="39"/>
        <end position="60"/>
    </location>
</feature>
<dbReference type="VEuPathDB" id="VectorBase:MDOMA2_012269"/>
<keyword evidence="3" id="KW-1185">Reference proteome</keyword>
<organism evidence="3 4">
    <name type="scientific">Musca domestica</name>
    <name type="common">House fly</name>
    <dbReference type="NCBI Taxonomy" id="7370"/>
    <lineage>
        <taxon>Eukaryota</taxon>
        <taxon>Metazoa</taxon>
        <taxon>Ecdysozoa</taxon>
        <taxon>Arthropoda</taxon>
        <taxon>Hexapoda</taxon>
        <taxon>Insecta</taxon>
        <taxon>Pterygota</taxon>
        <taxon>Neoptera</taxon>
        <taxon>Endopterygota</taxon>
        <taxon>Diptera</taxon>
        <taxon>Brachycera</taxon>
        <taxon>Muscomorpha</taxon>
        <taxon>Muscoidea</taxon>
        <taxon>Muscidae</taxon>
        <taxon>Musca</taxon>
    </lineage>
</organism>
<accession>A0A9J7DK92</accession>
<evidence type="ECO:0000313" key="4">
    <source>
        <dbReference type="RefSeq" id="XP_019895538.1"/>
    </source>
</evidence>